<feature type="domain" description="Transposase IS4-like" evidence="1">
    <location>
        <begin position="97"/>
        <end position="253"/>
    </location>
</feature>
<organism evidence="3 4">
    <name type="scientific">Streptomyces chrestomyceticus</name>
    <dbReference type="NCBI Taxonomy" id="68185"/>
    <lineage>
        <taxon>Bacteria</taxon>
        <taxon>Bacillati</taxon>
        <taxon>Actinomycetota</taxon>
        <taxon>Actinomycetes</taxon>
        <taxon>Kitasatosporales</taxon>
        <taxon>Streptomycetaceae</taxon>
        <taxon>Streptomyces</taxon>
    </lineage>
</organism>
<accession>A0ABU7WTH3</accession>
<evidence type="ECO:0000313" key="4">
    <source>
        <dbReference type="Proteomes" id="UP001348265"/>
    </source>
</evidence>
<evidence type="ECO:0000259" key="2">
    <source>
        <dbReference type="Pfam" id="PF13340"/>
    </source>
</evidence>
<gene>
    <name evidence="3" type="ORF">RB636_12805</name>
</gene>
<evidence type="ECO:0000259" key="1">
    <source>
        <dbReference type="Pfam" id="PF01609"/>
    </source>
</evidence>
<dbReference type="Pfam" id="PF01609">
    <property type="entry name" value="DDE_Tnp_1"/>
    <property type="match status" value="1"/>
</dbReference>
<name>A0ABU7WTH3_9ACTN</name>
<sequence length="261" mass="29370">MVPDSLWELFERVVPPAPGRPQGGGRRRRGDREVLAAITFVATSGCTWNQLPPGFGLSGVTAFRRFTEWSEARVWAKLHRLVLDELGARGELDWSRCAIDSVSVRALKGGSLTGPNPTDRGKKGSKIHLIVDSQGLPLSIGISAADLHDSQALVPLVRGIPPIRSCRGPRRRRPGKLHGDKGYDYHHLRRWLVSRGIRHRLARKGIGSSRHLGRHRWVVERTVSWLSGCRRLHRRYERKPEHFLAFTAIAATLICHRRLAK</sequence>
<comment type="caution">
    <text evidence="3">The sequence shown here is derived from an EMBL/GenBank/DDBJ whole genome shotgun (WGS) entry which is preliminary data.</text>
</comment>
<dbReference type="InterPro" id="IPR002559">
    <property type="entry name" value="Transposase_11"/>
</dbReference>
<dbReference type="Proteomes" id="UP001348265">
    <property type="component" value="Unassembled WGS sequence"/>
</dbReference>
<dbReference type="PANTHER" id="PTHR30007">
    <property type="entry name" value="PHP DOMAIN PROTEIN"/>
    <property type="match status" value="1"/>
</dbReference>
<dbReference type="EMBL" id="JAVFKM010000005">
    <property type="protein sequence ID" value="MEF3114065.1"/>
    <property type="molecule type" value="Genomic_DNA"/>
</dbReference>
<reference evidence="3 4" key="1">
    <citation type="submission" date="2023-08" db="EMBL/GenBank/DDBJ databases">
        <authorList>
            <person name="Sharma P."/>
            <person name="Verma V."/>
            <person name="Mohan M.K."/>
            <person name="Dubey A.K."/>
        </authorList>
    </citation>
    <scope>NUCLEOTIDE SEQUENCE [LARGE SCALE GENOMIC DNA]</scope>
    <source>
        <strain evidence="3 4">ADP4</strain>
    </source>
</reference>
<dbReference type="PANTHER" id="PTHR30007:SF1">
    <property type="entry name" value="BLR1914 PROTEIN"/>
    <property type="match status" value="1"/>
</dbReference>
<dbReference type="NCBIfam" id="NF033580">
    <property type="entry name" value="transpos_IS5_3"/>
    <property type="match status" value="1"/>
</dbReference>
<dbReference type="InterPro" id="IPR025161">
    <property type="entry name" value="IS402-like_dom"/>
</dbReference>
<dbReference type="Pfam" id="PF13340">
    <property type="entry name" value="DUF4096"/>
    <property type="match status" value="1"/>
</dbReference>
<feature type="domain" description="Insertion element IS402-like" evidence="2">
    <location>
        <begin position="3"/>
        <end position="79"/>
    </location>
</feature>
<proteinExistence type="predicted"/>
<keyword evidence="4" id="KW-1185">Reference proteome</keyword>
<evidence type="ECO:0000313" key="3">
    <source>
        <dbReference type="EMBL" id="MEF3114065.1"/>
    </source>
</evidence>
<protein>
    <submittedName>
        <fullName evidence="3">IS5 family transposase</fullName>
    </submittedName>
</protein>